<protein>
    <submittedName>
        <fullName evidence="5">GntR family transcriptional regulator</fullName>
    </submittedName>
</protein>
<keyword evidence="2" id="KW-0238">DNA-binding</keyword>
<evidence type="ECO:0000313" key="5">
    <source>
        <dbReference type="EMBL" id="RAP75893.1"/>
    </source>
</evidence>
<evidence type="ECO:0000313" key="6">
    <source>
        <dbReference type="Proteomes" id="UP000249260"/>
    </source>
</evidence>
<dbReference type="PROSITE" id="PS50949">
    <property type="entry name" value="HTH_GNTR"/>
    <property type="match status" value="1"/>
</dbReference>
<comment type="caution">
    <text evidence="5">The sequence shown here is derived from an EMBL/GenBank/DDBJ whole genome shotgun (WGS) entry which is preliminary data.</text>
</comment>
<evidence type="ECO:0000256" key="3">
    <source>
        <dbReference type="ARBA" id="ARBA00023163"/>
    </source>
</evidence>
<proteinExistence type="predicted"/>
<dbReference type="InterPro" id="IPR036390">
    <property type="entry name" value="WH_DNA-bd_sf"/>
</dbReference>
<accession>A0A328U297</accession>
<keyword evidence="1" id="KW-0805">Transcription regulation</keyword>
<dbReference type="GO" id="GO:0003677">
    <property type="term" value="F:DNA binding"/>
    <property type="evidence" value="ECO:0007669"/>
    <property type="project" value="UniProtKB-KW"/>
</dbReference>
<sequence length="223" mass="25353">MRYPSAWLKGVSRGEAIACELRLQMIKGTIKPGEIISENRVAADFGTSRSPVREALKTLSNEGLIRLERMGAVVLGLSMQDLDELYDVRYLIESFAQQRLAAGDHQSLLVSQKQLIEKMELAMKYNDYVEFSHLDFQFHEAMIVEAKHARIMHLWKSIRHIVLTVMLITTEEVFSQGQSKLIAVIEKHRTLVNALETKDVTVIQNVVQAYFADSNKTLHNSIP</sequence>
<dbReference type="PANTHER" id="PTHR43537">
    <property type="entry name" value="TRANSCRIPTIONAL REGULATOR, GNTR FAMILY"/>
    <property type="match status" value="1"/>
</dbReference>
<dbReference type="InterPro" id="IPR036388">
    <property type="entry name" value="WH-like_DNA-bd_sf"/>
</dbReference>
<dbReference type="GO" id="GO:0003700">
    <property type="term" value="F:DNA-binding transcription factor activity"/>
    <property type="evidence" value="ECO:0007669"/>
    <property type="project" value="InterPro"/>
</dbReference>
<keyword evidence="6" id="KW-1185">Reference proteome</keyword>
<evidence type="ECO:0000259" key="4">
    <source>
        <dbReference type="PROSITE" id="PS50949"/>
    </source>
</evidence>
<dbReference type="InterPro" id="IPR000524">
    <property type="entry name" value="Tscrpt_reg_HTH_GntR"/>
</dbReference>
<dbReference type="OrthoDB" id="368257at2"/>
<dbReference type="Gene3D" id="1.10.10.10">
    <property type="entry name" value="Winged helix-like DNA-binding domain superfamily/Winged helix DNA-binding domain"/>
    <property type="match status" value="1"/>
</dbReference>
<dbReference type="EMBL" id="QLUW01000002">
    <property type="protein sequence ID" value="RAP75893.1"/>
    <property type="molecule type" value="Genomic_DNA"/>
</dbReference>
<dbReference type="SMART" id="SM00345">
    <property type="entry name" value="HTH_GNTR"/>
    <property type="match status" value="1"/>
</dbReference>
<dbReference type="PANTHER" id="PTHR43537:SF24">
    <property type="entry name" value="GLUCONATE OPERON TRANSCRIPTIONAL REPRESSOR"/>
    <property type="match status" value="1"/>
</dbReference>
<dbReference type="PRINTS" id="PR00035">
    <property type="entry name" value="HTHGNTR"/>
</dbReference>
<dbReference type="RefSeq" id="WP_112882118.1">
    <property type="nucleotide sequence ID" value="NZ_QLUW01000002.1"/>
</dbReference>
<name>A0A328U297_9BACL</name>
<dbReference type="InterPro" id="IPR011711">
    <property type="entry name" value="GntR_C"/>
</dbReference>
<dbReference type="Pfam" id="PF00392">
    <property type="entry name" value="GntR"/>
    <property type="match status" value="1"/>
</dbReference>
<organism evidence="5 6">
    <name type="scientific">Paenibacillus montanisoli</name>
    <dbReference type="NCBI Taxonomy" id="2081970"/>
    <lineage>
        <taxon>Bacteria</taxon>
        <taxon>Bacillati</taxon>
        <taxon>Bacillota</taxon>
        <taxon>Bacilli</taxon>
        <taxon>Bacillales</taxon>
        <taxon>Paenibacillaceae</taxon>
        <taxon>Paenibacillus</taxon>
    </lineage>
</organism>
<dbReference type="Proteomes" id="UP000249260">
    <property type="component" value="Unassembled WGS sequence"/>
</dbReference>
<dbReference type="InterPro" id="IPR008920">
    <property type="entry name" value="TF_FadR/GntR_C"/>
</dbReference>
<dbReference type="SUPFAM" id="SSF46785">
    <property type="entry name" value="Winged helix' DNA-binding domain"/>
    <property type="match status" value="1"/>
</dbReference>
<feature type="domain" description="HTH gntR-type" evidence="4">
    <location>
        <begin position="11"/>
        <end position="77"/>
    </location>
</feature>
<dbReference type="SMART" id="SM00895">
    <property type="entry name" value="FCD"/>
    <property type="match status" value="1"/>
</dbReference>
<dbReference type="Gene3D" id="1.20.120.530">
    <property type="entry name" value="GntR ligand-binding domain-like"/>
    <property type="match status" value="1"/>
</dbReference>
<evidence type="ECO:0000256" key="1">
    <source>
        <dbReference type="ARBA" id="ARBA00023015"/>
    </source>
</evidence>
<reference evidence="5 6" key="1">
    <citation type="submission" date="2018-06" db="EMBL/GenBank/DDBJ databases">
        <title>Paenibacillus montanisoli sp. nov., isolated from mountain area soil.</title>
        <authorList>
            <person name="Wu M."/>
        </authorList>
    </citation>
    <scope>NUCLEOTIDE SEQUENCE [LARGE SCALE GENOMIC DNA]</scope>
    <source>
        <strain evidence="5 6">RA17</strain>
    </source>
</reference>
<dbReference type="SUPFAM" id="SSF48008">
    <property type="entry name" value="GntR ligand-binding domain-like"/>
    <property type="match status" value="1"/>
</dbReference>
<dbReference type="Pfam" id="PF07729">
    <property type="entry name" value="FCD"/>
    <property type="match status" value="1"/>
</dbReference>
<dbReference type="AlphaFoldDB" id="A0A328U297"/>
<evidence type="ECO:0000256" key="2">
    <source>
        <dbReference type="ARBA" id="ARBA00023125"/>
    </source>
</evidence>
<keyword evidence="3" id="KW-0804">Transcription</keyword>
<gene>
    <name evidence="5" type="ORF">DL346_10705</name>
</gene>